<dbReference type="GeneTree" id="ENSGT00940000165494"/>
<accession>A0A3Q2I143</accession>
<dbReference type="InParanoid" id="A0A3Q2I143"/>
<dbReference type="STRING" id="9796.ENSECAP00000040707"/>
<reference evidence="1" key="3">
    <citation type="submission" date="2025-09" db="UniProtKB">
        <authorList>
            <consortium name="Ensembl"/>
        </authorList>
    </citation>
    <scope>IDENTIFICATION</scope>
    <source>
        <strain evidence="1">Thoroughbred</strain>
    </source>
</reference>
<reference evidence="1" key="2">
    <citation type="submission" date="2025-08" db="UniProtKB">
        <authorList>
            <consortium name="Ensembl"/>
        </authorList>
    </citation>
    <scope>IDENTIFICATION</scope>
    <source>
        <strain evidence="1">Thoroughbred</strain>
    </source>
</reference>
<dbReference type="Proteomes" id="UP000002281">
    <property type="component" value="Chromosome 10"/>
</dbReference>
<organism evidence="1 2">
    <name type="scientific">Equus caballus</name>
    <name type="common">Horse</name>
    <dbReference type="NCBI Taxonomy" id="9796"/>
    <lineage>
        <taxon>Eukaryota</taxon>
        <taxon>Metazoa</taxon>
        <taxon>Chordata</taxon>
        <taxon>Craniata</taxon>
        <taxon>Vertebrata</taxon>
        <taxon>Euteleostomi</taxon>
        <taxon>Mammalia</taxon>
        <taxon>Eutheria</taxon>
        <taxon>Laurasiatheria</taxon>
        <taxon>Perissodactyla</taxon>
        <taxon>Equidae</taxon>
        <taxon>Equus</taxon>
    </lineage>
</organism>
<keyword evidence="2" id="KW-1185">Reference proteome</keyword>
<dbReference type="Ensembl" id="ENSECAT00000047489.1">
    <property type="protein sequence ID" value="ENSECAP00000040707.1"/>
    <property type="gene ID" value="ENSECAG00000039740.1"/>
</dbReference>
<dbReference type="Bgee" id="ENSECAG00000039740">
    <property type="expression patterns" value="Expressed in testis"/>
</dbReference>
<evidence type="ECO:0000313" key="1">
    <source>
        <dbReference type="Ensembl" id="ENSECAP00000040707.1"/>
    </source>
</evidence>
<reference evidence="1 2" key="1">
    <citation type="journal article" date="2009" name="Science">
        <title>Genome sequence, comparative analysis, and population genetics of the domestic horse.</title>
        <authorList>
            <consortium name="Broad Institute Genome Sequencing Platform"/>
            <consortium name="Broad Institute Whole Genome Assembly Team"/>
            <person name="Wade C.M."/>
            <person name="Giulotto E."/>
            <person name="Sigurdsson S."/>
            <person name="Zoli M."/>
            <person name="Gnerre S."/>
            <person name="Imsland F."/>
            <person name="Lear T.L."/>
            <person name="Adelson D.L."/>
            <person name="Bailey E."/>
            <person name="Bellone R.R."/>
            <person name="Bloecker H."/>
            <person name="Distl O."/>
            <person name="Edgar R.C."/>
            <person name="Garber M."/>
            <person name="Leeb T."/>
            <person name="Mauceli E."/>
            <person name="MacLeod J.N."/>
            <person name="Penedo M.C.T."/>
            <person name="Raison J.M."/>
            <person name="Sharpe T."/>
            <person name="Vogel J."/>
            <person name="Andersson L."/>
            <person name="Antczak D.F."/>
            <person name="Biagi T."/>
            <person name="Binns M.M."/>
            <person name="Chowdhary B.P."/>
            <person name="Coleman S.J."/>
            <person name="Della Valle G."/>
            <person name="Fryc S."/>
            <person name="Guerin G."/>
            <person name="Hasegawa T."/>
            <person name="Hill E.W."/>
            <person name="Jurka J."/>
            <person name="Kiialainen A."/>
            <person name="Lindgren G."/>
            <person name="Liu J."/>
            <person name="Magnani E."/>
            <person name="Mickelson J.R."/>
            <person name="Murray J."/>
            <person name="Nergadze S.G."/>
            <person name="Onofrio R."/>
            <person name="Pedroni S."/>
            <person name="Piras M.F."/>
            <person name="Raudsepp T."/>
            <person name="Rocchi M."/>
            <person name="Roeed K.H."/>
            <person name="Ryder O.A."/>
            <person name="Searle S."/>
            <person name="Skow L."/>
            <person name="Swinburne J.E."/>
            <person name="Syvaenen A.C."/>
            <person name="Tozaki T."/>
            <person name="Valberg S.J."/>
            <person name="Vaudin M."/>
            <person name="White J.R."/>
            <person name="Zody M.C."/>
            <person name="Lander E.S."/>
            <person name="Lindblad-Toh K."/>
        </authorList>
    </citation>
    <scope>NUCLEOTIDE SEQUENCE [LARGE SCALE GENOMIC DNA]</scope>
    <source>
        <strain evidence="1 2">Thoroughbred</strain>
    </source>
</reference>
<sequence length="159" mass="17357">ITDCMPPAQCGCSTGGRSHPAGEAFWAGEHHERFCHCEASTHTVHCSPSSCRPGQKCGALRGIFGRHPLSPWHLPGIWLPGTCGSVFAESCGSFGLLPLFRVELGKENRPTTKMSIQVNSTQISPRRESIDLAEGRTYWPLGMTLELIEVKRNALAQTK</sequence>
<evidence type="ECO:0008006" key="3">
    <source>
        <dbReference type="Google" id="ProtNLM"/>
    </source>
</evidence>
<evidence type="ECO:0000313" key="2">
    <source>
        <dbReference type="Proteomes" id="UP000002281"/>
    </source>
</evidence>
<name>A0A3Q2I143_HORSE</name>
<proteinExistence type="predicted"/>
<dbReference type="PaxDb" id="9796-ENSECAP00000040707"/>
<protein>
    <recommendedName>
        <fullName evidence="3">VWFD domain-containing protein</fullName>
    </recommendedName>
</protein>
<dbReference type="AlphaFoldDB" id="A0A3Q2I143"/>